<dbReference type="Proteomes" id="UP000603295">
    <property type="component" value="Unassembled WGS sequence"/>
</dbReference>
<dbReference type="RefSeq" id="WP_188357914.1">
    <property type="nucleotide sequence ID" value="NZ_BMDS01000004.1"/>
</dbReference>
<dbReference type="InterPro" id="IPR011004">
    <property type="entry name" value="Trimer_LpxA-like_sf"/>
</dbReference>
<dbReference type="EMBL" id="BMDS01000004">
    <property type="protein sequence ID" value="GGI63546.1"/>
    <property type="molecule type" value="Genomic_DNA"/>
</dbReference>
<reference evidence="5" key="1">
    <citation type="journal article" date="2019" name="Int. J. Syst. Evol. Microbiol.">
        <title>The Global Catalogue of Microorganisms (GCM) 10K type strain sequencing project: providing services to taxonomists for standard genome sequencing and annotation.</title>
        <authorList>
            <consortium name="The Broad Institute Genomics Platform"/>
            <consortium name="The Broad Institute Genome Sequencing Center for Infectious Disease"/>
            <person name="Wu L."/>
            <person name="Ma J."/>
        </authorList>
    </citation>
    <scope>NUCLEOTIDE SEQUENCE [LARGE SCALE GENOMIC DNA]</scope>
    <source>
        <strain evidence="5">CCM 8609</strain>
    </source>
</reference>
<accession>A0ABQ2C6D7</accession>
<keyword evidence="2" id="KW-0677">Repeat</keyword>
<evidence type="ECO:0000256" key="1">
    <source>
        <dbReference type="ARBA" id="ARBA00022679"/>
    </source>
</evidence>
<evidence type="ECO:0000256" key="2">
    <source>
        <dbReference type="ARBA" id="ARBA00022737"/>
    </source>
</evidence>
<name>A0ABQ2C6D7_9LACO</name>
<comment type="similarity">
    <text evidence="3">Belongs to the transferase hexapeptide repeat family.</text>
</comment>
<dbReference type="InterPro" id="IPR001451">
    <property type="entry name" value="Hexapep"/>
</dbReference>
<dbReference type="PANTHER" id="PTHR43017:SF1">
    <property type="entry name" value="ACETYLTRANSFERASE YJL218W-RELATED"/>
    <property type="match status" value="1"/>
</dbReference>
<keyword evidence="5" id="KW-1185">Reference proteome</keyword>
<evidence type="ECO:0000313" key="5">
    <source>
        <dbReference type="Proteomes" id="UP000603295"/>
    </source>
</evidence>
<dbReference type="PROSITE" id="PS00101">
    <property type="entry name" value="HEXAPEP_TRANSFERASES"/>
    <property type="match status" value="1"/>
</dbReference>
<evidence type="ECO:0000256" key="3">
    <source>
        <dbReference type="RuleBase" id="RU367021"/>
    </source>
</evidence>
<dbReference type="Gene3D" id="2.160.10.10">
    <property type="entry name" value="Hexapeptide repeat proteins"/>
    <property type="match status" value="1"/>
</dbReference>
<dbReference type="SUPFAM" id="SSF51161">
    <property type="entry name" value="Trimeric LpxA-like enzymes"/>
    <property type="match status" value="1"/>
</dbReference>
<gene>
    <name evidence="4" type="ORF">GCM10011459_13800</name>
</gene>
<dbReference type="CDD" id="cd03357">
    <property type="entry name" value="LbH_MAT_GAT"/>
    <property type="match status" value="1"/>
</dbReference>
<evidence type="ECO:0000313" key="4">
    <source>
        <dbReference type="EMBL" id="GGI63546.1"/>
    </source>
</evidence>
<keyword evidence="1 3" id="KW-0808">Transferase</keyword>
<dbReference type="InterPro" id="IPR039369">
    <property type="entry name" value="LacA-like"/>
</dbReference>
<dbReference type="Pfam" id="PF00132">
    <property type="entry name" value="Hexapep"/>
    <property type="match status" value="1"/>
</dbReference>
<keyword evidence="3" id="KW-0012">Acyltransferase</keyword>
<proteinExistence type="inferred from homology"/>
<dbReference type="EC" id="2.3.1.-" evidence="3"/>
<organism evidence="4 5">
    <name type="scientific">Limosilactobacillus caviae</name>
    <dbReference type="NCBI Taxonomy" id="1769424"/>
    <lineage>
        <taxon>Bacteria</taxon>
        <taxon>Bacillati</taxon>
        <taxon>Bacillota</taxon>
        <taxon>Bacilli</taxon>
        <taxon>Lactobacillales</taxon>
        <taxon>Lactobacillaceae</taxon>
        <taxon>Limosilactobacillus</taxon>
    </lineage>
</organism>
<dbReference type="PANTHER" id="PTHR43017">
    <property type="entry name" value="GALACTOSIDE O-ACETYLTRANSFERASE"/>
    <property type="match status" value="1"/>
</dbReference>
<protein>
    <recommendedName>
        <fullName evidence="3">Acetyltransferase</fullName>
        <ecNumber evidence="3">2.3.1.-</ecNumber>
    </recommendedName>
</protein>
<dbReference type="InterPro" id="IPR018357">
    <property type="entry name" value="Hexapep_transf_CS"/>
</dbReference>
<sequence>MDNFYRRDNEMAYISTNEIMQEQLKVKKIFREYNSVMPFDIKRGRELIAKSGIKHGTEIYLEPPFYCEYGSHIEIGDYFYANTGCLISDVGKVVIGDHVMFGPRVCIITAGHPIHPVSRNSGYEYGIPITIGNNVWIGGNVTVCPGVTIGNNTVIGAGSIVTKDIPDNVVAVGNPCHVLRKITEVDKPYYFKKRRFDDAVWKIIQHKED</sequence>
<comment type="caution">
    <text evidence="4">The sequence shown here is derived from an EMBL/GenBank/DDBJ whole genome shotgun (WGS) entry which is preliminary data.</text>
</comment>